<dbReference type="eggNOG" id="COG5323">
    <property type="taxonomic scope" value="Bacteria"/>
</dbReference>
<evidence type="ECO:0000313" key="4">
    <source>
        <dbReference type="Proteomes" id="UP000006633"/>
    </source>
</evidence>
<dbReference type="Pfam" id="PF03237">
    <property type="entry name" value="Terminase_6N"/>
    <property type="match status" value="1"/>
</dbReference>
<dbReference type="Gene3D" id="3.40.50.300">
    <property type="entry name" value="P-loop containing nucleotide triphosphate hydrolases"/>
    <property type="match status" value="1"/>
</dbReference>
<name>D7A4Y2_ANCN5</name>
<evidence type="ECO:0000313" key="3">
    <source>
        <dbReference type="EMBL" id="ADH88030.1"/>
    </source>
</evidence>
<protein>
    <recommendedName>
        <fullName evidence="2">Terminase large subunit gp17-like C-terminal domain-containing protein</fullName>
    </recommendedName>
</protein>
<dbReference type="EMBL" id="CP002026">
    <property type="protein sequence ID" value="ADH88030.1"/>
    <property type="molecule type" value="Genomic_DNA"/>
</dbReference>
<sequence length="428" mass="46172">MLATLPPPTAQWLRHHWPLLGRASQHPPDTAQGGGDWLTWLVLGGRGAGKTRAGAEWVRALAFGRAGPPAGRIALVAESLGDLREVMVEGVSGLLAVHPRGERPTWEPTRKRLEWPNGAVAQGFSADDPESLRGPQFDAAWCDELAKWRYAQAAFDNLQFGLRLGARPRQMVTTTPRPTTLLRALLADPRTAVTRMGTAENAAHLAPHFLETVVGRYAGTRLGRQELDGELIEDRPDALWSRALIEAGREAAAPEMVRQMERIVVAVDPPASSRKHADACGLVAAGIDRDGLVHVLADESAQGLTPTGWGGRAVGLFHRLEADRVVVEVNQGGEMVKSILAGIDPSVPVREVRATRGKWLRAEPVAALYEQGRVRHAGAFPALEDELCDFGSDGLSNGRSPDRLDALVWAVTALALGPKEAAPRVRQV</sequence>
<dbReference type="AlphaFoldDB" id="D7A4Y2"/>
<dbReference type="STRING" id="639283.Snov_0699"/>
<feature type="domain" description="Terminase large subunit gp17-like C-terminal" evidence="2">
    <location>
        <begin position="266"/>
        <end position="412"/>
    </location>
</feature>
<dbReference type="KEGG" id="sno:Snov_0699"/>
<dbReference type="InterPro" id="IPR035421">
    <property type="entry name" value="Terminase_6C"/>
</dbReference>
<accession>D7A4Y2</accession>
<dbReference type="HOGENOM" id="CLU_034922_0_0_5"/>
<keyword evidence="1" id="KW-1188">Viral release from host cell</keyword>
<organism evidence="3 4">
    <name type="scientific">Ancylobacter novellus (strain ATCC 8093 / DSM 506 / JCM 20403 / CCM 1077 / IAM 12100 / NBRC 12443 / NCIMB 10456)</name>
    <name type="common">Starkeya novella</name>
    <dbReference type="NCBI Taxonomy" id="639283"/>
    <lineage>
        <taxon>Bacteria</taxon>
        <taxon>Pseudomonadati</taxon>
        <taxon>Pseudomonadota</taxon>
        <taxon>Alphaproteobacteria</taxon>
        <taxon>Hyphomicrobiales</taxon>
        <taxon>Xanthobacteraceae</taxon>
        <taxon>Ancylobacter</taxon>
    </lineage>
</organism>
<proteinExistence type="predicted"/>
<dbReference type="Pfam" id="PF17289">
    <property type="entry name" value="Terminase_6C"/>
    <property type="match status" value="1"/>
</dbReference>
<dbReference type="Gene3D" id="3.30.420.240">
    <property type="match status" value="1"/>
</dbReference>
<dbReference type="InterPro" id="IPR027417">
    <property type="entry name" value="P-loop_NTPase"/>
</dbReference>
<reference evidence="3 4" key="1">
    <citation type="journal article" date="2012" name="Stand. Genomic Sci.">
        <title>Complete genome sequence of the facultatively chemolithoautotrophic and methylotrophic alpha Proteobacterium Starkeya novella type strain (ATCC 8093(T)).</title>
        <authorList>
            <person name="Kappler U."/>
            <person name="Davenport K."/>
            <person name="Beatson S."/>
            <person name="Lucas S."/>
            <person name="Lapidus A."/>
            <person name="Copeland A."/>
            <person name="Berry K.W."/>
            <person name="Glavina Del Rio T."/>
            <person name="Hammon N."/>
            <person name="Dalin E."/>
            <person name="Tice H."/>
            <person name="Pitluck S."/>
            <person name="Richardson P."/>
            <person name="Bruce D."/>
            <person name="Goodwin L.A."/>
            <person name="Han C."/>
            <person name="Tapia R."/>
            <person name="Detter J.C."/>
            <person name="Chang Y.J."/>
            <person name="Jeffries C.D."/>
            <person name="Land M."/>
            <person name="Hauser L."/>
            <person name="Kyrpides N.C."/>
            <person name="Goker M."/>
            <person name="Ivanova N."/>
            <person name="Klenk H.P."/>
            <person name="Woyke T."/>
        </authorList>
    </citation>
    <scope>NUCLEOTIDE SEQUENCE [LARGE SCALE GENOMIC DNA]</scope>
    <source>
        <strain evidence="4">ATCC 8093 / DSM 506 / JCM 20403 / CCM 1077 / IAM 12100 / NBRC 12443 / NCIMB 10456</strain>
    </source>
</reference>
<evidence type="ECO:0000256" key="1">
    <source>
        <dbReference type="ARBA" id="ARBA00022612"/>
    </source>
</evidence>
<dbReference type="Proteomes" id="UP000006633">
    <property type="component" value="Chromosome"/>
</dbReference>
<evidence type="ECO:0000259" key="2">
    <source>
        <dbReference type="Pfam" id="PF17289"/>
    </source>
</evidence>
<gene>
    <name evidence="3" type="ordered locus">Snov_0699</name>
</gene>
<keyword evidence="4" id="KW-1185">Reference proteome</keyword>